<dbReference type="KEGG" id="pfer:IRI77_33680"/>
<name>A0A7S7SKP9_PALFE</name>
<dbReference type="AlphaFoldDB" id="A0A7S7SKP9"/>
<evidence type="ECO:0000256" key="1">
    <source>
        <dbReference type="ARBA" id="ARBA00007613"/>
    </source>
</evidence>
<protein>
    <submittedName>
        <fullName evidence="2">TolC family protein</fullName>
    </submittedName>
</protein>
<dbReference type="SUPFAM" id="SSF56954">
    <property type="entry name" value="Outer membrane efflux proteins (OEP)"/>
    <property type="match status" value="1"/>
</dbReference>
<evidence type="ECO:0000313" key="2">
    <source>
        <dbReference type="EMBL" id="QOY87651.1"/>
    </source>
</evidence>
<dbReference type="GO" id="GO:0015562">
    <property type="term" value="F:efflux transmembrane transporter activity"/>
    <property type="evidence" value="ECO:0007669"/>
    <property type="project" value="InterPro"/>
</dbReference>
<dbReference type="Pfam" id="PF02321">
    <property type="entry name" value="OEP"/>
    <property type="match status" value="2"/>
</dbReference>
<reference evidence="2 3" key="1">
    <citation type="submission" date="2020-10" db="EMBL/GenBank/DDBJ databases">
        <title>Complete genome sequence of Paludibaculum fermentans P105T, a facultatively anaerobic acidobacterium capable of dissimilatory Fe(III) reduction.</title>
        <authorList>
            <person name="Dedysh S.N."/>
            <person name="Beletsky A.V."/>
            <person name="Kulichevskaya I.S."/>
            <person name="Mardanov A.V."/>
            <person name="Ravin N.V."/>
        </authorList>
    </citation>
    <scope>NUCLEOTIDE SEQUENCE [LARGE SCALE GENOMIC DNA]</scope>
    <source>
        <strain evidence="2 3">P105</strain>
    </source>
</reference>
<dbReference type="PANTHER" id="PTHR30203:SF24">
    <property type="entry name" value="BLR4935 PROTEIN"/>
    <property type="match status" value="1"/>
</dbReference>
<evidence type="ECO:0000313" key="3">
    <source>
        <dbReference type="Proteomes" id="UP000593892"/>
    </source>
</evidence>
<accession>A0A7S7SKP9</accession>
<proteinExistence type="inferred from homology"/>
<dbReference type="EMBL" id="CP063849">
    <property type="protein sequence ID" value="QOY87651.1"/>
    <property type="molecule type" value="Genomic_DNA"/>
</dbReference>
<gene>
    <name evidence="2" type="ORF">IRI77_33680</name>
</gene>
<dbReference type="InterPro" id="IPR010131">
    <property type="entry name" value="MdtP/NodT-like"/>
</dbReference>
<sequence>MDTRPPIFAIRFSLTVLMALGWLRAAEPPGSLKALLAEALSNNPEILASQKRYEAARQRPGQVSSLPDPMFSPGFASNGRPWPGAGLGKEPTSNIGFMVSQEVPWPGKRKLQGDMAVKEYEAEFQNYTQAQLSVVSRIKQAYYRRAYAFEVVEVLDRNIDLLRRLLKITEARYSVGKAAQQDVFKAQTQISILATKRIQLEREKRAREAEIVSLVNRAPGSSLEKPDALLPQEMKVGLEELYEAAKQNSPMLLKDEKMIQRAELAVNMARKEYYPDYTIKAGYFNMGSMPPMYQLSADFKIPLYFFRKQRPAVTEQSQTLAASRRDYEASNQSLHFRIKDDQLMAETSNQLIKLYSQTVIPQSSLALESSLSSYETGSVDFLTVLMNYVTVVEYEMNYYEELQNYYLAVSRLEEMTGRSLLP</sequence>
<comment type="similarity">
    <text evidence="1">Belongs to the outer membrane factor (OMF) (TC 1.B.17) family.</text>
</comment>
<organism evidence="2 3">
    <name type="scientific">Paludibaculum fermentans</name>
    <dbReference type="NCBI Taxonomy" id="1473598"/>
    <lineage>
        <taxon>Bacteria</taxon>
        <taxon>Pseudomonadati</taxon>
        <taxon>Acidobacteriota</taxon>
        <taxon>Terriglobia</taxon>
        <taxon>Bryobacterales</taxon>
        <taxon>Bryobacteraceae</taxon>
        <taxon>Paludibaculum</taxon>
    </lineage>
</organism>
<dbReference type="InterPro" id="IPR003423">
    <property type="entry name" value="OMP_efflux"/>
</dbReference>
<dbReference type="PANTHER" id="PTHR30203">
    <property type="entry name" value="OUTER MEMBRANE CATION EFFLUX PROTEIN"/>
    <property type="match status" value="1"/>
</dbReference>
<keyword evidence="3" id="KW-1185">Reference proteome</keyword>
<dbReference type="Gene3D" id="1.20.1600.10">
    <property type="entry name" value="Outer membrane efflux proteins (OEP)"/>
    <property type="match status" value="1"/>
</dbReference>
<dbReference type="Proteomes" id="UP000593892">
    <property type="component" value="Chromosome"/>
</dbReference>
<dbReference type="RefSeq" id="WP_194449318.1">
    <property type="nucleotide sequence ID" value="NZ_CP063849.1"/>
</dbReference>